<evidence type="ECO:0000313" key="1">
    <source>
        <dbReference type="EMBL" id="SPC76807.1"/>
    </source>
</evidence>
<dbReference type="PANTHER" id="PTHR46183:SF16">
    <property type="entry name" value="PROTEIN PHOX3"/>
    <property type="match status" value="1"/>
</dbReference>
<organism evidence="1">
    <name type="scientific">Fagus sylvatica</name>
    <name type="common">Beechnut</name>
    <dbReference type="NCBI Taxonomy" id="28930"/>
    <lineage>
        <taxon>Eukaryota</taxon>
        <taxon>Viridiplantae</taxon>
        <taxon>Streptophyta</taxon>
        <taxon>Embryophyta</taxon>
        <taxon>Tracheophyta</taxon>
        <taxon>Spermatophyta</taxon>
        <taxon>Magnoliopsida</taxon>
        <taxon>eudicotyledons</taxon>
        <taxon>Gunneridae</taxon>
        <taxon>Pentapetalae</taxon>
        <taxon>rosids</taxon>
        <taxon>fabids</taxon>
        <taxon>Fagales</taxon>
        <taxon>Fagaceae</taxon>
        <taxon>Fagus</taxon>
    </lineage>
</organism>
<accession>A0A2N9ECQ7</accession>
<protein>
    <submittedName>
        <fullName evidence="1">Uncharacterized protein</fullName>
    </submittedName>
</protein>
<proteinExistence type="predicted"/>
<gene>
    <name evidence="1" type="ORF">FSB_LOCUS4689</name>
</gene>
<sequence>MSMCYEALNRLDLALRDVETVLNSEPNNLMALEIAERVKRALEKNGLKVNDTVIELPPDYVESPCALPPPKDQEGDLVTITTNEELRWAKASAKSQGSVGLYTIEVSPEQNPFFERLNGENDVGFESDTYLGLHELRMMLYSEAMEEAVTSEEAQDLFDIAGEKFQEMTALALFN</sequence>
<dbReference type="AlphaFoldDB" id="A0A2N9ECQ7"/>
<name>A0A2N9ECQ7_FAGSY</name>
<dbReference type="EMBL" id="OIVN01000236">
    <property type="protein sequence ID" value="SPC76807.1"/>
    <property type="molecule type" value="Genomic_DNA"/>
</dbReference>
<dbReference type="PANTHER" id="PTHR46183">
    <property type="entry name" value="PROTEIN CLMP1"/>
    <property type="match status" value="1"/>
</dbReference>
<dbReference type="SUPFAM" id="SSF54277">
    <property type="entry name" value="CAD &amp; PB1 domains"/>
    <property type="match status" value="1"/>
</dbReference>
<dbReference type="InterPro" id="IPR044517">
    <property type="entry name" value="PHOX1-4"/>
</dbReference>
<reference evidence="1" key="1">
    <citation type="submission" date="2018-02" db="EMBL/GenBank/DDBJ databases">
        <authorList>
            <person name="Cohen D.B."/>
            <person name="Kent A.D."/>
        </authorList>
    </citation>
    <scope>NUCLEOTIDE SEQUENCE</scope>
</reference>